<feature type="transmembrane region" description="Helical" evidence="2">
    <location>
        <begin position="153"/>
        <end position="170"/>
    </location>
</feature>
<evidence type="ECO:0000256" key="2">
    <source>
        <dbReference type="SAM" id="Phobius"/>
    </source>
</evidence>
<feature type="compositionally biased region" description="Polar residues" evidence="1">
    <location>
        <begin position="57"/>
        <end position="67"/>
    </location>
</feature>
<sequence>MPMEKSIAKAATKEAGLGDSRTVVDQVMFPEIAPSCGSKANVNEHLSGDRKEKPQTHTKAAQATKQEANLGFSRVQTDHPEKVQTPTPASQAVVHEEIVGDTAGRSSGLSELKDSVDSKSSNSESESEEANLPERAAEIARVEEEIKLHYRHLIAPLFPALMSGYALAMYGSKADIPVPTGLIFLTSFIAWIFGICANKIASI</sequence>
<dbReference type="EMBL" id="CP110425">
    <property type="protein sequence ID" value="WAQ85066.1"/>
    <property type="molecule type" value="Genomic_DNA"/>
</dbReference>
<organism evidence="3 4">
    <name type="scientific">Puccinia triticina</name>
    <dbReference type="NCBI Taxonomy" id="208348"/>
    <lineage>
        <taxon>Eukaryota</taxon>
        <taxon>Fungi</taxon>
        <taxon>Dikarya</taxon>
        <taxon>Basidiomycota</taxon>
        <taxon>Pucciniomycotina</taxon>
        <taxon>Pucciniomycetes</taxon>
        <taxon>Pucciniales</taxon>
        <taxon>Pucciniaceae</taxon>
        <taxon>Puccinia</taxon>
    </lineage>
</organism>
<dbReference type="GeneID" id="77810318"/>
<evidence type="ECO:0000313" key="4">
    <source>
        <dbReference type="Proteomes" id="UP001164743"/>
    </source>
</evidence>
<protein>
    <submittedName>
        <fullName evidence="3">Uncharacterized protein</fullName>
    </submittedName>
</protein>
<dbReference type="Proteomes" id="UP001164743">
    <property type="component" value="Chromosome 5A"/>
</dbReference>
<evidence type="ECO:0000313" key="3">
    <source>
        <dbReference type="EMBL" id="WAQ85066.1"/>
    </source>
</evidence>
<keyword evidence="2" id="KW-1133">Transmembrane helix</keyword>
<reference evidence="3" key="1">
    <citation type="submission" date="2022-10" db="EMBL/GenBank/DDBJ databases">
        <title>Puccinia triticina Genome sequencing and assembly.</title>
        <authorList>
            <person name="Li C."/>
        </authorList>
    </citation>
    <scope>NUCLEOTIDE SEQUENCE</scope>
    <source>
        <strain evidence="3">Pt15</strain>
    </source>
</reference>
<feature type="compositionally biased region" description="Basic and acidic residues" evidence="1">
    <location>
        <begin position="46"/>
        <end position="55"/>
    </location>
</feature>
<keyword evidence="2" id="KW-0472">Membrane</keyword>
<keyword evidence="4" id="KW-1185">Reference proteome</keyword>
<feature type="region of interest" description="Disordered" evidence="1">
    <location>
        <begin position="34"/>
        <end position="69"/>
    </location>
</feature>
<evidence type="ECO:0000256" key="1">
    <source>
        <dbReference type="SAM" id="MobiDB-lite"/>
    </source>
</evidence>
<feature type="transmembrane region" description="Helical" evidence="2">
    <location>
        <begin position="176"/>
        <end position="197"/>
    </location>
</feature>
<proteinExistence type="predicted"/>
<gene>
    <name evidence="3" type="ORF">PtA15_5A640</name>
</gene>
<keyword evidence="2" id="KW-0812">Transmembrane</keyword>
<dbReference type="RefSeq" id="XP_053020621.1">
    <property type="nucleotide sequence ID" value="XM_053169423.1"/>
</dbReference>
<name>A0ABY7CIN0_9BASI</name>
<feature type="region of interest" description="Disordered" evidence="1">
    <location>
        <begin position="104"/>
        <end position="135"/>
    </location>
</feature>
<accession>A0ABY7CIN0</accession>